<dbReference type="InterPro" id="IPR059188">
    <property type="entry name" value="Znf_CLPX-like"/>
</dbReference>
<keyword evidence="1" id="KW-0862">Zinc</keyword>
<comment type="similarity">
    <text evidence="1">Belongs to the ClpX chaperone family.</text>
</comment>
<keyword evidence="5" id="KW-1185">Reference proteome</keyword>
<evidence type="ECO:0000313" key="5">
    <source>
        <dbReference type="Proteomes" id="UP000437736"/>
    </source>
</evidence>
<evidence type="ECO:0000259" key="3">
    <source>
        <dbReference type="PROSITE" id="PS51902"/>
    </source>
</evidence>
<sequence length="88" mass="8867">MDDHDDGDLFQCSFCGQAPSGPDTLIAGPHGVFICGGCVLVCGAIVEQGRGAPGEPPDHLEQALRPRAPGGPAGAGRQEAGGDRTGRD</sequence>
<feature type="domain" description="ClpX-type ZB" evidence="3">
    <location>
        <begin position="1"/>
        <end position="54"/>
    </location>
</feature>
<feature type="binding site" evidence="1">
    <location>
        <position position="38"/>
    </location>
    <ligand>
        <name>Zn(2+)</name>
        <dbReference type="ChEBI" id="CHEBI:29105"/>
    </ligand>
</feature>
<keyword evidence="1" id="KW-0143">Chaperone</keyword>
<reference evidence="4 5" key="1">
    <citation type="submission" date="2019-11" db="EMBL/GenBank/DDBJ databases">
        <title>Acidiferrimicrobium australis gen. nov., sp. nov., an acidophilic and obligately heterotrophic, member of the Actinobacteria that catalyses dissimilatory oxido- reduction of iron isolated from metal-rich acidic water in Chile.</title>
        <authorList>
            <person name="Gonzalez D."/>
            <person name="Huber K."/>
            <person name="Hedrich S."/>
            <person name="Rojas-Villalobos C."/>
            <person name="Quatrini R."/>
            <person name="Dinamarca M.A."/>
            <person name="Schwarz A."/>
            <person name="Canales C."/>
            <person name="Nancucheo I."/>
        </authorList>
    </citation>
    <scope>NUCLEOTIDE SEQUENCE [LARGE SCALE GENOMIC DNA]</scope>
    <source>
        <strain evidence="4 5">USS-CCA1</strain>
    </source>
</reference>
<evidence type="ECO:0000256" key="1">
    <source>
        <dbReference type="PROSITE-ProRule" id="PRU01250"/>
    </source>
</evidence>
<dbReference type="InterPro" id="IPR038366">
    <property type="entry name" value="Znf_CppX_C4_sf"/>
</dbReference>
<evidence type="ECO:0000256" key="2">
    <source>
        <dbReference type="SAM" id="MobiDB-lite"/>
    </source>
</evidence>
<dbReference type="Pfam" id="PF06689">
    <property type="entry name" value="zf-C4_ClpX"/>
    <property type="match status" value="1"/>
</dbReference>
<proteinExistence type="inferred from homology"/>
<dbReference type="Gene3D" id="6.20.220.10">
    <property type="entry name" value="ClpX chaperone, C4-type zinc finger domain"/>
    <property type="match status" value="1"/>
</dbReference>
<feature type="region of interest" description="Disordered" evidence="2">
    <location>
        <begin position="49"/>
        <end position="88"/>
    </location>
</feature>
<dbReference type="EMBL" id="WJHE01000807">
    <property type="protein sequence ID" value="MST34005.1"/>
    <property type="molecule type" value="Genomic_DNA"/>
</dbReference>
<dbReference type="PROSITE" id="PS51902">
    <property type="entry name" value="CLPX_ZB"/>
    <property type="match status" value="1"/>
</dbReference>
<dbReference type="SMART" id="SM00994">
    <property type="entry name" value="zf-C4_ClpX"/>
    <property type="match status" value="1"/>
</dbReference>
<feature type="binding site" evidence="1">
    <location>
        <position position="35"/>
    </location>
    <ligand>
        <name>Zn(2+)</name>
        <dbReference type="ChEBI" id="CHEBI:29105"/>
    </ligand>
</feature>
<comment type="caution">
    <text evidence="4">The sequence shown here is derived from an EMBL/GenBank/DDBJ whole genome shotgun (WGS) entry which is preliminary data.</text>
</comment>
<keyword evidence="1" id="KW-0479">Metal-binding</keyword>
<name>A0ABW9QVW5_9ACTN</name>
<feature type="binding site" evidence="1">
    <location>
        <position position="12"/>
    </location>
    <ligand>
        <name>Zn(2+)</name>
        <dbReference type="ChEBI" id="CHEBI:29105"/>
    </ligand>
</feature>
<dbReference type="Proteomes" id="UP000437736">
    <property type="component" value="Unassembled WGS sequence"/>
</dbReference>
<feature type="non-terminal residue" evidence="4">
    <location>
        <position position="88"/>
    </location>
</feature>
<protein>
    <recommendedName>
        <fullName evidence="3">ClpX-type ZB domain-containing protein</fullName>
    </recommendedName>
</protein>
<accession>A0ABW9QVW5</accession>
<feature type="binding site" evidence="1">
    <location>
        <position position="15"/>
    </location>
    <ligand>
        <name>Zn(2+)</name>
        <dbReference type="ChEBI" id="CHEBI:29105"/>
    </ligand>
</feature>
<dbReference type="InterPro" id="IPR010603">
    <property type="entry name" value="Znf_CppX_C4"/>
</dbReference>
<dbReference type="SUPFAM" id="SSF57716">
    <property type="entry name" value="Glucocorticoid receptor-like (DNA-binding domain)"/>
    <property type="match status" value="1"/>
</dbReference>
<gene>
    <name evidence="4" type="ORF">GHK86_14910</name>
</gene>
<evidence type="ECO:0000313" key="4">
    <source>
        <dbReference type="EMBL" id="MST34005.1"/>
    </source>
</evidence>
<organism evidence="4 5">
    <name type="scientific">Acidiferrimicrobium australe</name>
    <dbReference type="NCBI Taxonomy" id="2664430"/>
    <lineage>
        <taxon>Bacteria</taxon>
        <taxon>Bacillati</taxon>
        <taxon>Actinomycetota</taxon>
        <taxon>Acidimicrobiia</taxon>
        <taxon>Acidimicrobiales</taxon>
        <taxon>Acidimicrobiaceae</taxon>
        <taxon>Acidiferrimicrobium</taxon>
    </lineage>
</organism>
<feature type="compositionally biased region" description="Low complexity" evidence="2">
    <location>
        <begin position="65"/>
        <end position="78"/>
    </location>
</feature>